<dbReference type="GO" id="GO:0006506">
    <property type="term" value="P:GPI anchor biosynthetic process"/>
    <property type="evidence" value="ECO:0007669"/>
    <property type="project" value="UniProtKB-UniPathway"/>
</dbReference>
<evidence type="ECO:0000256" key="2">
    <source>
        <dbReference type="ARBA" id="ARBA00004687"/>
    </source>
</evidence>
<dbReference type="GeneID" id="113215644"/>
<feature type="transmembrane region" description="Helical" evidence="8">
    <location>
        <begin position="91"/>
        <end position="113"/>
    </location>
</feature>
<dbReference type="RefSeq" id="XP_026291085.2">
    <property type="nucleotide sequence ID" value="XM_026435300.2"/>
</dbReference>
<dbReference type="GO" id="GO:0005789">
    <property type="term" value="C:endoplasmic reticulum membrane"/>
    <property type="evidence" value="ECO:0007669"/>
    <property type="project" value="UniProtKB-SubCell"/>
</dbReference>
<feature type="transmembrane region" description="Helical" evidence="8">
    <location>
        <begin position="67"/>
        <end position="85"/>
    </location>
</feature>
<organism evidence="9 10">
    <name type="scientific">Frankliniella occidentalis</name>
    <name type="common">Western flower thrips</name>
    <name type="synonym">Euthrips occidentalis</name>
    <dbReference type="NCBI Taxonomy" id="133901"/>
    <lineage>
        <taxon>Eukaryota</taxon>
        <taxon>Metazoa</taxon>
        <taxon>Ecdysozoa</taxon>
        <taxon>Arthropoda</taxon>
        <taxon>Hexapoda</taxon>
        <taxon>Insecta</taxon>
        <taxon>Pterygota</taxon>
        <taxon>Neoptera</taxon>
        <taxon>Paraneoptera</taxon>
        <taxon>Thysanoptera</taxon>
        <taxon>Terebrantia</taxon>
        <taxon>Thripoidea</taxon>
        <taxon>Thripidae</taxon>
        <taxon>Frankliniella</taxon>
    </lineage>
</organism>
<evidence type="ECO:0000256" key="3">
    <source>
        <dbReference type="ARBA" id="ARBA00022502"/>
    </source>
</evidence>
<keyword evidence="7 8" id="KW-0472">Membrane</keyword>
<dbReference type="AlphaFoldDB" id="A0A6J1TH69"/>
<dbReference type="OrthoDB" id="17366at2759"/>
<keyword evidence="6 8" id="KW-1133">Transmembrane helix</keyword>
<evidence type="ECO:0000256" key="1">
    <source>
        <dbReference type="ARBA" id="ARBA00004477"/>
    </source>
</evidence>
<evidence type="ECO:0000256" key="5">
    <source>
        <dbReference type="ARBA" id="ARBA00022824"/>
    </source>
</evidence>
<dbReference type="InterPro" id="IPR009580">
    <property type="entry name" value="GPI_biosynthesis_protein_Pig-F"/>
</dbReference>
<keyword evidence="9" id="KW-1185">Reference proteome</keyword>
<evidence type="ECO:0000256" key="6">
    <source>
        <dbReference type="ARBA" id="ARBA00022989"/>
    </source>
</evidence>
<dbReference type="Proteomes" id="UP000504606">
    <property type="component" value="Unplaced"/>
</dbReference>
<keyword evidence="3" id="KW-0337">GPI-anchor biosynthesis</keyword>
<evidence type="ECO:0000313" key="9">
    <source>
        <dbReference type="Proteomes" id="UP000504606"/>
    </source>
</evidence>
<accession>A0A6J1TH69</accession>
<dbReference type="CTD" id="40139"/>
<feature type="transmembrane region" description="Helical" evidence="8">
    <location>
        <begin position="257"/>
        <end position="277"/>
    </location>
</feature>
<comment type="pathway">
    <text evidence="2">Glycolipid biosynthesis; glycosylphosphatidylinositol-anchor biosynthesis.</text>
</comment>
<evidence type="ECO:0000256" key="7">
    <source>
        <dbReference type="ARBA" id="ARBA00023136"/>
    </source>
</evidence>
<evidence type="ECO:0000256" key="8">
    <source>
        <dbReference type="SAM" id="Phobius"/>
    </source>
</evidence>
<evidence type="ECO:0000256" key="4">
    <source>
        <dbReference type="ARBA" id="ARBA00022692"/>
    </source>
</evidence>
<dbReference type="KEGG" id="foc:113215644"/>
<feature type="transmembrane region" description="Helical" evidence="8">
    <location>
        <begin position="148"/>
        <end position="167"/>
    </location>
</feature>
<protein>
    <submittedName>
        <fullName evidence="10">Uncharacterized protein LOC113215644</fullName>
    </submittedName>
</protein>
<reference evidence="10" key="1">
    <citation type="submission" date="2025-08" db="UniProtKB">
        <authorList>
            <consortium name="RefSeq"/>
        </authorList>
    </citation>
    <scope>IDENTIFICATION</scope>
    <source>
        <tissue evidence="10">Whole organism</tissue>
    </source>
</reference>
<dbReference type="Pfam" id="PF06699">
    <property type="entry name" value="PIG-F"/>
    <property type="match status" value="1"/>
</dbReference>
<sequence length="286" mass="32293">MFQVLYNSEVIEQKLSLFLGQVTRHLTESLSENLLETFHCTCTIMFFKQQDDAYSIRVIKFYCGSTCLYFPLLTIIILCTDLMYATGSFTFLPILGLIGLCECLKCIFLNTYYKETEKHFVRNAQKSNLSPVKKWISEKKLKDIGKSLVLLALITVAYFIIAILFGAEFLHKNEETFMLSLMLMILTALPPCLHLGPNYALAAVLGDEKASLYPLSSVLQHVVRVTLLGAWLGAFVIPLDWDRPWQEWPVPCCVGALMGYVAAHATAMIQVAIPRCITSRITTKLQ</sequence>
<feature type="transmembrane region" description="Helical" evidence="8">
    <location>
        <begin position="179"/>
        <end position="206"/>
    </location>
</feature>
<keyword evidence="5" id="KW-0256">Endoplasmic reticulum</keyword>
<feature type="transmembrane region" description="Helical" evidence="8">
    <location>
        <begin position="218"/>
        <end position="237"/>
    </location>
</feature>
<dbReference type="UniPathway" id="UPA00196"/>
<comment type="subcellular location">
    <subcellularLocation>
        <location evidence="1">Endoplasmic reticulum membrane</location>
        <topology evidence="1">Multi-pass membrane protein</topology>
    </subcellularLocation>
</comment>
<proteinExistence type="predicted"/>
<evidence type="ECO:0000313" key="10">
    <source>
        <dbReference type="RefSeq" id="XP_026291085.2"/>
    </source>
</evidence>
<keyword evidence="4 8" id="KW-0812">Transmembrane</keyword>
<name>A0A6J1TH69_FRAOC</name>
<gene>
    <name evidence="10" type="primary">LOC113215644</name>
</gene>